<dbReference type="EMBL" id="MT141475">
    <property type="protein sequence ID" value="QJA62571.1"/>
    <property type="molecule type" value="Genomic_DNA"/>
</dbReference>
<protein>
    <submittedName>
        <fullName evidence="1">Uncharacterized protein</fullName>
    </submittedName>
</protein>
<proteinExistence type="predicted"/>
<evidence type="ECO:0000313" key="1">
    <source>
        <dbReference type="EMBL" id="QJA62571.1"/>
    </source>
</evidence>
<gene>
    <name evidence="1" type="ORF">MM415B00751_0007</name>
</gene>
<accession>A0A6M3J0C9</accession>
<sequence>MKPYFETDSGVIYQGHVLEILKEIASESVNCVVIFEEVNYGLLNISLGTFFR</sequence>
<name>A0A6M3J0C9_9ZZZZ</name>
<dbReference type="AlphaFoldDB" id="A0A6M3J0C9"/>
<organism evidence="1">
    <name type="scientific">viral metagenome</name>
    <dbReference type="NCBI Taxonomy" id="1070528"/>
    <lineage>
        <taxon>unclassified sequences</taxon>
        <taxon>metagenomes</taxon>
        <taxon>organismal metagenomes</taxon>
    </lineage>
</organism>
<reference evidence="1" key="1">
    <citation type="submission" date="2020-03" db="EMBL/GenBank/DDBJ databases">
        <title>The deep terrestrial virosphere.</title>
        <authorList>
            <person name="Holmfeldt K."/>
            <person name="Nilsson E."/>
            <person name="Simone D."/>
            <person name="Lopez-Fernandez M."/>
            <person name="Wu X."/>
            <person name="de Brujin I."/>
            <person name="Lundin D."/>
            <person name="Andersson A."/>
            <person name="Bertilsson S."/>
            <person name="Dopson M."/>
        </authorList>
    </citation>
    <scope>NUCLEOTIDE SEQUENCE</scope>
    <source>
        <strain evidence="1">MM415B00751</strain>
    </source>
</reference>